<dbReference type="RefSeq" id="WP_015026265.1">
    <property type="nucleotide sequence ID" value="NC_018742.1"/>
</dbReference>
<accession>A0ABM5N7L0</accession>
<organism evidence="2 3">
    <name type="scientific">Emticicia oligotrophica (strain DSM 17448 / CIP 109782 / MTCC 6937 / GPTSA100-15)</name>
    <dbReference type="NCBI Taxonomy" id="929562"/>
    <lineage>
        <taxon>Bacteria</taxon>
        <taxon>Pseudomonadati</taxon>
        <taxon>Bacteroidota</taxon>
        <taxon>Cytophagia</taxon>
        <taxon>Cytophagales</taxon>
        <taxon>Leadbetterellaceae</taxon>
        <taxon>Emticicia</taxon>
    </lineage>
</organism>
<protein>
    <recommendedName>
        <fullName evidence="4">DUF4145 domain-containing protein</fullName>
    </recommendedName>
</protein>
<proteinExistence type="predicted"/>
<geneLocation type="plasmid" evidence="2 3">
    <name>pEMTOL01</name>
</geneLocation>
<keyword evidence="3" id="KW-1185">Reference proteome</keyword>
<reference evidence="2 3" key="1">
    <citation type="submission" date="2011-07" db="EMBL/GenBank/DDBJ databases">
        <title>The complete genome of plasmid 1 of Emticicia oligotrophica DSM 17448.</title>
        <authorList>
            <consortium name="US DOE Joint Genome Institute (JGI-PGF)"/>
            <person name="Lucas S."/>
            <person name="Han J."/>
            <person name="Lapidus A."/>
            <person name="Bruce D."/>
            <person name="Goodwin L."/>
            <person name="Pitluck S."/>
            <person name="Peters L."/>
            <person name="Kyrpides N."/>
            <person name="Mavromatis K."/>
            <person name="Ivanova N."/>
            <person name="Ovchinnikova G."/>
            <person name="Teshima H."/>
            <person name="Detter J.C."/>
            <person name="Tapia R."/>
            <person name="Han C."/>
            <person name="Land M."/>
            <person name="Hauser L."/>
            <person name="Markowitz V."/>
            <person name="Cheng J.-F."/>
            <person name="Hugenholtz P."/>
            <person name="Woyke T."/>
            <person name="Wu D."/>
            <person name="Tindall B."/>
            <person name="Pomrenke H."/>
            <person name="Brambilla E."/>
            <person name="Klenk H.-P."/>
            <person name="Eisen J.A."/>
        </authorList>
    </citation>
    <scope>NUCLEOTIDE SEQUENCE [LARGE SCALE GENOMIC DNA]</scope>
    <source>
        <strain evidence="3">DSM 17448 / GPTSA100-15</strain>
        <plasmid evidence="2 3">pEMTOL01</plasmid>
    </source>
</reference>
<dbReference type="EMBL" id="CP002962">
    <property type="protein sequence ID" value="AFK05519.1"/>
    <property type="molecule type" value="Genomic_DNA"/>
</dbReference>
<keyword evidence="2" id="KW-0614">Plasmid</keyword>
<feature type="transmembrane region" description="Helical" evidence="1">
    <location>
        <begin position="24"/>
        <end position="47"/>
    </location>
</feature>
<keyword evidence="1" id="KW-1133">Transmembrane helix</keyword>
<name>A0ABM5N7L0_EMTOG</name>
<keyword evidence="1" id="KW-0812">Transmembrane</keyword>
<gene>
    <name evidence="2" type="ordered locus">Emtol_0249</name>
</gene>
<keyword evidence="1" id="KW-0472">Membrane</keyword>
<sequence>MERRYDIANNEYETEDYDGRYRLVYAYFGLAIYFGQCLEETFSIMLWTDRIFKKKVKTNAEVNEIIDAIENSKKTMGSFINEVKQSYSLTAPIVDQLDKILETRNYLAHKYFKLHIAKFHSTIGQLEMIKYFCDFIDESEQLDEKLKEYYTTYTDKLGMTEERIEQLMTEMKEQEINRTKND</sequence>
<dbReference type="Proteomes" id="UP000002875">
    <property type="component" value="Plasmid pEMTOL01"/>
</dbReference>
<evidence type="ECO:0008006" key="4">
    <source>
        <dbReference type="Google" id="ProtNLM"/>
    </source>
</evidence>
<evidence type="ECO:0000256" key="1">
    <source>
        <dbReference type="SAM" id="Phobius"/>
    </source>
</evidence>
<evidence type="ECO:0000313" key="3">
    <source>
        <dbReference type="Proteomes" id="UP000002875"/>
    </source>
</evidence>
<evidence type="ECO:0000313" key="2">
    <source>
        <dbReference type="EMBL" id="AFK05519.1"/>
    </source>
</evidence>